<dbReference type="InterPro" id="IPR049316">
    <property type="entry name" value="GDC-P_C"/>
</dbReference>
<dbReference type="Pfam" id="PF21478">
    <property type="entry name" value="GcvP2_C"/>
    <property type="match status" value="1"/>
</dbReference>
<evidence type="ECO:0000313" key="7">
    <source>
        <dbReference type="EMBL" id="KKN97018.1"/>
    </source>
</evidence>
<organism evidence="7">
    <name type="scientific">marine sediment metagenome</name>
    <dbReference type="NCBI Taxonomy" id="412755"/>
    <lineage>
        <taxon>unclassified sequences</taxon>
        <taxon>metagenomes</taxon>
        <taxon>ecological metagenomes</taxon>
    </lineage>
</organism>
<evidence type="ECO:0000256" key="3">
    <source>
        <dbReference type="ARBA" id="ARBA00023002"/>
    </source>
</evidence>
<dbReference type="FunFam" id="3.90.1150.10:FF:000014">
    <property type="entry name" value="Probable glycine dehydrogenase (decarboxylating) subunit 2"/>
    <property type="match status" value="1"/>
</dbReference>
<dbReference type="EC" id="1.4.4.2" evidence="1"/>
<feature type="domain" description="Glycine dehydrogenase C-terminal" evidence="6">
    <location>
        <begin position="351"/>
        <end position="446"/>
    </location>
</feature>
<dbReference type="PANTHER" id="PTHR11773">
    <property type="entry name" value="GLYCINE DEHYDROGENASE, DECARBOXYLATING"/>
    <property type="match status" value="1"/>
</dbReference>
<dbReference type="Gene3D" id="6.20.440.10">
    <property type="match status" value="1"/>
</dbReference>
<dbReference type="EMBL" id="LAZR01000061">
    <property type="protein sequence ID" value="KKN97018.1"/>
    <property type="molecule type" value="Genomic_DNA"/>
</dbReference>
<dbReference type="AlphaFoldDB" id="A0A0F9XXB4"/>
<keyword evidence="3" id="KW-0560">Oxidoreductase</keyword>
<dbReference type="SUPFAM" id="SSF53383">
    <property type="entry name" value="PLP-dependent transferases"/>
    <property type="match status" value="1"/>
</dbReference>
<dbReference type="GO" id="GO:0019464">
    <property type="term" value="P:glycine decarboxylation via glycine cleavage system"/>
    <property type="evidence" value="ECO:0007669"/>
    <property type="project" value="TreeGrafter"/>
</dbReference>
<feature type="domain" description="Aminotransferase class V" evidence="5">
    <location>
        <begin position="154"/>
        <end position="276"/>
    </location>
</feature>
<protein>
    <recommendedName>
        <fullName evidence="1">glycine dehydrogenase (aminomethyl-transferring)</fullName>
        <ecNumber evidence="1">1.4.4.2</ecNumber>
    </recommendedName>
</protein>
<evidence type="ECO:0000256" key="1">
    <source>
        <dbReference type="ARBA" id="ARBA00012134"/>
    </source>
</evidence>
<name>A0A0F9XXB4_9ZZZZ</name>
<dbReference type="InterPro" id="IPR015424">
    <property type="entry name" value="PyrdxlP-dep_Trfase"/>
</dbReference>
<dbReference type="FunFam" id="3.40.640.10:FF:000224">
    <property type="entry name" value="Probable glycine dehydrogenase (decarboxylating) subunit 2"/>
    <property type="match status" value="1"/>
</dbReference>
<dbReference type="GO" id="GO:0005960">
    <property type="term" value="C:glycine cleavage complex"/>
    <property type="evidence" value="ECO:0007669"/>
    <property type="project" value="TreeGrafter"/>
</dbReference>
<reference evidence="7" key="1">
    <citation type="journal article" date="2015" name="Nature">
        <title>Complex archaea that bridge the gap between prokaryotes and eukaryotes.</title>
        <authorList>
            <person name="Spang A."/>
            <person name="Saw J.H."/>
            <person name="Jorgensen S.L."/>
            <person name="Zaremba-Niedzwiedzka K."/>
            <person name="Martijn J."/>
            <person name="Lind A.E."/>
            <person name="van Eijk R."/>
            <person name="Schleper C."/>
            <person name="Guy L."/>
            <person name="Ettema T.J."/>
        </authorList>
    </citation>
    <scope>NUCLEOTIDE SEQUENCE</scope>
</reference>
<accession>A0A0F9XXB4</accession>
<sequence length="485" mass="52531">MKLIFDKSVPGRQAVRPTCSDIDTPVELAPHLLRDRPAELPELSELDVVRHFTALSRQNFGVDSGFYPLGSCTMKYNPKIADKVARLPGFADLHPLLPQLPGGAGLVRGALAVLHKCDLLLREICGMAEFTLQPLAGAHGELTGVMMMAAYHRDRGNDKRTVLIPDSGHGTNPASAAIAGFAIKTIPSDQNGLMSMDALAEAVDDNVAGVMLTCPNTLGLFNPHIHDICRMIHDVDGLMYCDGANLNAMLGRCRPGDLGFDIVHVNLHKTFATPHGGGGPGAGPVGVVERLVDYLPISVVRMRDDGSYTLDYDRPKSVGYTAPFYGSFGVITRAVAYMLMLGRDGLKAVADHATLNANYIRCKLRDHYDLPHDRICKHECVFSASRQAANGVRAMDIAKALIDRGIHPPTVYFPLTVKEAMMVEPTETESKETLDTFIDTMIELAQLAETDPQAFAAMPATTPVCRLDEVRAARTPDLASLSDHA</sequence>
<evidence type="ECO:0000259" key="5">
    <source>
        <dbReference type="Pfam" id="PF00266"/>
    </source>
</evidence>
<dbReference type="InterPro" id="IPR020581">
    <property type="entry name" value="GDC_P"/>
</dbReference>
<dbReference type="NCBIfam" id="NF003346">
    <property type="entry name" value="PRK04366.1"/>
    <property type="match status" value="1"/>
</dbReference>
<dbReference type="GO" id="GO:0005829">
    <property type="term" value="C:cytosol"/>
    <property type="evidence" value="ECO:0007669"/>
    <property type="project" value="TreeGrafter"/>
</dbReference>
<dbReference type="Pfam" id="PF00266">
    <property type="entry name" value="Aminotran_5"/>
    <property type="match status" value="1"/>
</dbReference>
<proteinExistence type="predicted"/>
<keyword evidence="2" id="KW-0663">Pyridoxal phosphate</keyword>
<evidence type="ECO:0000259" key="6">
    <source>
        <dbReference type="Pfam" id="PF21478"/>
    </source>
</evidence>
<comment type="catalytic activity">
    <reaction evidence="4">
        <text>N(6)-[(R)-lipoyl]-L-lysyl-[glycine-cleavage complex H protein] + glycine + H(+) = N(6)-[(R)-S(8)-aminomethyldihydrolipoyl]-L-lysyl-[glycine-cleavage complex H protein] + CO2</text>
        <dbReference type="Rhea" id="RHEA:24304"/>
        <dbReference type="Rhea" id="RHEA-COMP:10494"/>
        <dbReference type="Rhea" id="RHEA-COMP:10495"/>
        <dbReference type="ChEBI" id="CHEBI:15378"/>
        <dbReference type="ChEBI" id="CHEBI:16526"/>
        <dbReference type="ChEBI" id="CHEBI:57305"/>
        <dbReference type="ChEBI" id="CHEBI:83099"/>
        <dbReference type="ChEBI" id="CHEBI:83143"/>
        <dbReference type="EC" id="1.4.4.2"/>
    </reaction>
</comment>
<dbReference type="PANTHER" id="PTHR11773:SF1">
    <property type="entry name" value="GLYCINE DEHYDROGENASE (DECARBOXYLATING), MITOCHONDRIAL"/>
    <property type="match status" value="1"/>
</dbReference>
<evidence type="ECO:0000256" key="4">
    <source>
        <dbReference type="ARBA" id="ARBA00049026"/>
    </source>
</evidence>
<dbReference type="GO" id="GO:0030170">
    <property type="term" value="F:pyridoxal phosphate binding"/>
    <property type="evidence" value="ECO:0007669"/>
    <property type="project" value="TreeGrafter"/>
</dbReference>
<dbReference type="InterPro" id="IPR015421">
    <property type="entry name" value="PyrdxlP-dep_Trfase_major"/>
</dbReference>
<dbReference type="GO" id="GO:0004375">
    <property type="term" value="F:glycine dehydrogenase (decarboxylating) activity"/>
    <property type="evidence" value="ECO:0007669"/>
    <property type="project" value="UniProtKB-EC"/>
</dbReference>
<gene>
    <name evidence="7" type="ORF">LCGC14_0162690</name>
</gene>
<dbReference type="Gene3D" id="3.90.1150.10">
    <property type="entry name" value="Aspartate Aminotransferase, domain 1"/>
    <property type="match status" value="1"/>
</dbReference>
<dbReference type="InterPro" id="IPR015422">
    <property type="entry name" value="PyrdxlP-dep_Trfase_small"/>
</dbReference>
<comment type="caution">
    <text evidence="7">The sequence shown here is derived from an EMBL/GenBank/DDBJ whole genome shotgun (WGS) entry which is preliminary data.</text>
</comment>
<evidence type="ECO:0000256" key="2">
    <source>
        <dbReference type="ARBA" id="ARBA00022898"/>
    </source>
</evidence>
<dbReference type="InterPro" id="IPR000192">
    <property type="entry name" value="Aminotrans_V_dom"/>
</dbReference>
<dbReference type="Gene3D" id="3.40.640.10">
    <property type="entry name" value="Type I PLP-dependent aspartate aminotransferase-like (Major domain)"/>
    <property type="match status" value="1"/>
</dbReference>
<dbReference type="GO" id="GO:0016594">
    <property type="term" value="F:glycine binding"/>
    <property type="evidence" value="ECO:0007669"/>
    <property type="project" value="TreeGrafter"/>
</dbReference>